<evidence type="ECO:0000313" key="3">
    <source>
        <dbReference type="Proteomes" id="UP000319555"/>
    </source>
</evidence>
<proteinExistence type="predicted"/>
<name>A0A521F7J7_9RHOB</name>
<feature type="region of interest" description="Disordered" evidence="1">
    <location>
        <begin position="62"/>
        <end position="83"/>
    </location>
</feature>
<dbReference type="EMBL" id="FXTE01000017">
    <property type="protein sequence ID" value="SMO92175.1"/>
    <property type="molecule type" value="Genomic_DNA"/>
</dbReference>
<evidence type="ECO:0000313" key="2">
    <source>
        <dbReference type="EMBL" id="SMO92175.1"/>
    </source>
</evidence>
<keyword evidence="3" id="KW-1185">Reference proteome</keyword>
<dbReference type="AlphaFoldDB" id="A0A521F7J7"/>
<organism evidence="2 3">
    <name type="scientific">Ruegeria faecimaris</name>
    <dbReference type="NCBI Taxonomy" id="686389"/>
    <lineage>
        <taxon>Bacteria</taxon>
        <taxon>Pseudomonadati</taxon>
        <taxon>Pseudomonadota</taxon>
        <taxon>Alphaproteobacteria</taxon>
        <taxon>Rhodobacterales</taxon>
        <taxon>Roseobacteraceae</taxon>
        <taxon>Ruegeria</taxon>
    </lineage>
</organism>
<evidence type="ECO:0000256" key="1">
    <source>
        <dbReference type="SAM" id="MobiDB-lite"/>
    </source>
</evidence>
<sequence>MGSVRGVFGEAPRKVPRASKQMEFVPAAGSCAQPHSVWLYAHGQIRTEDECVPSELAFHSPGRQTAHNLSLEEHDQNEQWNCG</sequence>
<reference evidence="2 3" key="1">
    <citation type="submission" date="2017-05" db="EMBL/GenBank/DDBJ databases">
        <authorList>
            <person name="Varghese N."/>
            <person name="Submissions S."/>
        </authorList>
    </citation>
    <scope>NUCLEOTIDE SEQUENCE [LARGE SCALE GENOMIC DNA]</scope>
    <source>
        <strain evidence="2 3">DSM 28009</strain>
    </source>
</reference>
<gene>
    <name evidence="2" type="ORF">SAMN06265380_11765</name>
</gene>
<protein>
    <submittedName>
        <fullName evidence="2">Uncharacterized protein</fullName>
    </submittedName>
</protein>
<dbReference type="Proteomes" id="UP000319555">
    <property type="component" value="Unassembled WGS sequence"/>
</dbReference>
<accession>A0A521F7J7</accession>